<dbReference type="GO" id="GO:0004784">
    <property type="term" value="F:superoxide dismutase activity"/>
    <property type="evidence" value="ECO:0007669"/>
    <property type="project" value="InterPro"/>
</dbReference>
<reference evidence="3" key="1">
    <citation type="submission" date="2022-06" db="EMBL/GenBank/DDBJ databases">
        <title>Aeoliella straminimaris, a novel planctomycete from sediments.</title>
        <authorList>
            <person name="Vitorino I.R."/>
            <person name="Lage O.M."/>
        </authorList>
    </citation>
    <scope>NUCLEOTIDE SEQUENCE</scope>
    <source>
        <strain evidence="3">ICT_H6.2</strain>
    </source>
</reference>
<keyword evidence="4" id="KW-1185">Reference proteome</keyword>
<feature type="signal peptide" evidence="2">
    <location>
        <begin position="1"/>
        <end position="24"/>
    </location>
</feature>
<dbReference type="GO" id="GO:0016151">
    <property type="term" value="F:nickel cation binding"/>
    <property type="evidence" value="ECO:0007669"/>
    <property type="project" value="InterPro"/>
</dbReference>
<evidence type="ECO:0000256" key="1">
    <source>
        <dbReference type="SAM" id="MobiDB-lite"/>
    </source>
</evidence>
<keyword evidence="2" id="KW-0732">Signal</keyword>
<feature type="chain" id="PRO_5040883662" evidence="2">
    <location>
        <begin position="25"/>
        <end position="193"/>
    </location>
</feature>
<gene>
    <name evidence="3" type="ORF">NG895_04375</name>
</gene>
<evidence type="ECO:0000313" key="4">
    <source>
        <dbReference type="Proteomes" id="UP001155241"/>
    </source>
</evidence>
<organism evidence="3 4">
    <name type="scientific">Aeoliella straminimaris</name>
    <dbReference type="NCBI Taxonomy" id="2954799"/>
    <lineage>
        <taxon>Bacteria</taxon>
        <taxon>Pseudomonadati</taxon>
        <taxon>Planctomycetota</taxon>
        <taxon>Planctomycetia</taxon>
        <taxon>Pirellulales</taxon>
        <taxon>Lacipirellulaceae</taxon>
        <taxon>Aeoliella</taxon>
    </lineage>
</organism>
<name>A0A9X2F7Q7_9BACT</name>
<comment type="caution">
    <text evidence="3">The sequence shown here is derived from an EMBL/GenBank/DDBJ whole genome shotgun (WGS) entry which is preliminary data.</text>
</comment>
<dbReference type="AlphaFoldDB" id="A0A9X2F7Q7"/>
<accession>A0A9X2F7Q7</accession>
<evidence type="ECO:0000256" key="2">
    <source>
        <dbReference type="SAM" id="SignalP"/>
    </source>
</evidence>
<dbReference type="InterPro" id="IPR036502">
    <property type="entry name" value="NiSOD_sf"/>
</dbReference>
<protein>
    <submittedName>
        <fullName evidence="3">Superoxide dismutase, Ni</fullName>
    </submittedName>
</protein>
<proteinExistence type="predicted"/>
<dbReference type="SUPFAM" id="SSF109770">
    <property type="entry name" value="Nickel-containing superoxide dismutase, NiSOD"/>
    <property type="match status" value="1"/>
</dbReference>
<feature type="compositionally biased region" description="Basic and acidic residues" evidence="1">
    <location>
        <begin position="169"/>
        <end position="193"/>
    </location>
</feature>
<dbReference type="Proteomes" id="UP001155241">
    <property type="component" value="Unassembled WGS sequence"/>
</dbReference>
<feature type="region of interest" description="Disordered" evidence="1">
    <location>
        <begin position="167"/>
        <end position="193"/>
    </location>
</feature>
<dbReference type="RefSeq" id="WP_252851231.1">
    <property type="nucleotide sequence ID" value="NZ_JAMXLR010000020.1"/>
</dbReference>
<dbReference type="EMBL" id="JAMXLR010000020">
    <property type="protein sequence ID" value="MCO6043132.1"/>
    <property type="molecule type" value="Genomic_DNA"/>
</dbReference>
<dbReference type="Gene3D" id="1.20.120.400">
    <property type="entry name" value="Nickel-containing superoxide dismutase"/>
    <property type="match status" value="1"/>
</dbReference>
<sequence length="193" mass="21014">MMKQFTTLAALSFLALFAARQAAAHCQVPCGIYGDERRFQEMLEDTETIAKAITSIDELAGTHDANGHNQLARWVATKESHASNIQEIIGQYFLAQRIKADSPKYVEQLKAAHAVIVAAMKTKQAADPATAKALESSILDLYRAYEGKEPQFGQAAEAAIAIPTSTAVDSEHGHEHGAHEHGAHEHGEHTHEH</sequence>
<evidence type="ECO:0000313" key="3">
    <source>
        <dbReference type="EMBL" id="MCO6043132.1"/>
    </source>
</evidence>
<dbReference type="InterPro" id="IPR014123">
    <property type="entry name" value="Superoxide_dismutase_Ni-type"/>
</dbReference>
<dbReference type="Pfam" id="PF09055">
    <property type="entry name" value="Sod_Ni"/>
    <property type="match status" value="1"/>
</dbReference>